<dbReference type="SUPFAM" id="SSF50249">
    <property type="entry name" value="Nucleic acid-binding proteins"/>
    <property type="match status" value="1"/>
</dbReference>
<keyword evidence="2 7" id="KW-0235">DNA replication</keyword>
<evidence type="ECO:0000256" key="3">
    <source>
        <dbReference type="ARBA" id="ARBA00022763"/>
    </source>
</evidence>
<dbReference type="Gene3D" id="1.10.287.610">
    <property type="entry name" value="Helix hairpin bin"/>
    <property type="match status" value="1"/>
</dbReference>
<feature type="compositionally biased region" description="Basic and acidic residues" evidence="8">
    <location>
        <begin position="577"/>
        <end position="606"/>
    </location>
</feature>
<dbReference type="PANTHER" id="PTHR47810:SF1">
    <property type="entry name" value="DNA LIGASE B"/>
    <property type="match status" value="1"/>
</dbReference>
<dbReference type="InterPro" id="IPR010994">
    <property type="entry name" value="RuvA_2-like"/>
</dbReference>
<evidence type="ECO:0000313" key="11">
    <source>
        <dbReference type="EMBL" id="CDG95640.1"/>
    </source>
</evidence>
<evidence type="ECO:0000256" key="1">
    <source>
        <dbReference type="ARBA" id="ARBA00022598"/>
    </source>
</evidence>
<dbReference type="HAMAP" id="MF_01587">
    <property type="entry name" value="DNA_ligase_B"/>
    <property type="match status" value="1"/>
</dbReference>
<protein>
    <recommendedName>
        <fullName evidence="7">DNA ligase B</fullName>
        <ecNumber evidence="7">6.5.1.2</ecNumber>
    </recommendedName>
    <alternativeName>
        <fullName evidence="7">Polydeoxyribonucleotide synthase [NAD(+)] B</fullName>
    </alternativeName>
</protein>
<dbReference type="Proteomes" id="UP000028511">
    <property type="component" value="Unassembled WGS sequence"/>
</dbReference>
<dbReference type="Pfam" id="PF01653">
    <property type="entry name" value="DNA_ligase_aden"/>
    <property type="match status" value="1"/>
</dbReference>
<feature type="signal peptide" evidence="9">
    <location>
        <begin position="1"/>
        <end position="20"/>
    </location>
</feature>
<evidence type="ECO:0000256" key="9">
    <source>
        <dbReference type="SAM" id="SignalP"/>
    </source>
</evidence>
<keyword evidence="1 7" id="KW-0436">Ligase</keyword>
<feature type="active site" description="N6-AMP-lysine intermediate" evidence="7">
    <location>
        <position position="149"/>
    </location>
</feature>
<comment type="catalytic activity">
    <reaction evidence="6 7">
        <text>NAD(+) + (deoxyribonucleotide)n-3'-hydroxyl + 5'-phospho-(deoxyribonucleotide)m = (deoxyribonucleotide)n+m + AMP + beta-nicotinamide D-nucleotide.</text>
        <dbReference type="EC" id="6.5.1.2"/>
    </reaction>
</comment>
<evidence type="ECO:0000256" key="8">
    <source>
        <dbReference type="SAM" id="MobiDB-lite"/>
    </source>
</evidence>
<dbReference type="InterPro" id="IPR050326">
    <property type="entry name" value="NAD_dep_DNA_ligaseB"/>
</dbReference>
<organism evidence="11">
    <name type="scientific">Xenorhabdus bovienii str. puntauvense</name>
    <dbReference type="NCBI Taxonomy" id="1398201"/>
    <lineage>
        <taxon>Bacteria</taxon>
        <taxon>Pseudomonadati</taxon>
        <taxon>Pseudomonadota</taxon>
        <taxon>Gammaproteobacteria</taxon>
        <taxon>Enterobacterales</taxon>
        <taxon>Morganellaceae</taxon>
        <taxon>Xenorhabdus</taxon>
    </lineage>
</organism>
<feature type="chain" id="PRO_5001721427" description="DNA ligase B" evidence="9">
    <location>
        <begin position="21"/>
        <end position="619"/>
    </location>
</feature>
<dbReference type="InterPro" id="IPR004150">
    <property type="entry name" value="NAD_DNA_ligase_OB"/>
</dbReference>
<dbReference type="Pfam" id="PF03120">
    <property type="entry name" value="OB_DNA_ligase"/>
    <property type="match status" value="1"/>
</dbReference>
<feature type="compositionally biased region" description="Polar residues" evidence="8">
    <location>
        <begin position="610"/>
        <end position="619"/>
    </location>
</feature>
<keyword evidence="5 7" id="KW-0234">DNA repair</keyword>
<name>A0A077NCH2_XENBV</name>
<dbReference type="PANTHER" id="PTHR47810">
    <property type="entry name" value="DNA LIGASE"/>
    <property type="match status" value="1"/>
</dbReference>
<dbReference type="SUPFAM" id="SSF47781">
    <property type="entry name" value="RuvA domain 2-like"/>
    <property type="match status" value="1"/>
</dbReference>
<feature type="region of interest" description="Disordered" evidence="8">
    <location>
        <begin position="577"/>
        <end position="619"/>
    </location>
</feature>
<dbReference type="GO" id="GO:0006260">
    <property type="term" value="P:DNA replication"/>
    <property type="evidence" value="ECO:0007669"/>
    <property type="project" value="UniProtKB-KW"/>
</dbReference>
<evidence type="ECO:0000259" key="10">
    <source>
        <dbReference type="SMART" id="SM00532"/>
    </source>
</evidence>
<dbReference type="InterPro" id="IPR020923">
    <property type="entry name" value="DNA_ligase_B"/>
</dbReference>
<evidence type="ECO:0000256" key="5">
    <source>
        <dbReference type="ARBA" id="ARBA00023204"/>
    </source>
</evidence>
<dbReference type="HOGENOM" id="CLU_489786_0_0_6"/>
<dbReference type="Gene3D" id="2.40.50.140">
    <property type="entry name" value="Nucleic acid-binding proteins"/>
    <property type="match status" value="1"/>
</dbReference>
<evidence type="ECO:0000256" key="4">
    <source>
        <dbReference type="ARBA" id="ARBA00023027"/>
    </source>
</evidence>
<dbReference type="InterPro" id="IPR013840">
    <property type="entry name" value="DNAligase_N"/>
</dbReference>
<evidence type="ECO:0000256" key="2">
    <source>
        <dbReference type="ARBA" id="ARBA00022705"/>
    </source>
</evidence>
<dbReference type="GO" id="GO:0003911">
    <property type="term" value="F:DNA ligase (NAD+) activity"/>
    <property type="evidence" value="ECO:0007669"/>
    <property type="project" value="UniProtKB-UniRule"/>
</dbReference>
<dbReference type="SMART" id="SM00532">
    <property type="entry name" value="LIGANc"/>
    <property type="match status" value="1"/>
</dbReference>
<dbReference type="SUPFAM" id="SSF56091">
    <property type="entry name" value="DNA ligase/mRNA capping enzyme, catalytic domain"/>
    <property type="match status" value="1"/>
</dbReference>
<evidence type="ECO:0000256" key="7">
    <source>
        <dbReference type="HAMAP-Rule" id="MF_01587"/>
    </source>
</evidence>
<comment type="caution">
    <text evidence="11">The sequence shown here is derived from an EMBL/GenBank/DDBJ whole genome shotgun (WGS) entry which is preliminary data.</text>
</comment>
<reference evidence="11" key="1">
    <citation type="submission" date="2013-07" db="EMBL/GenBank/DDBJ databases">
        <title>Sub-species coevolution in mutualistic symbiosis.</title>
        <authorList>
            <person name="Murfin K."/>
            <person name="Klassen J."/>
            <person name="Lee M."/>
            <person name="Forst S."/>
            <person name="Stock P."/>
            <person name="Goodrich-Blair H."/>
        </authorList>
    </citation>
    <scope>NUCLEOTIDE SEQUENCE [LARGE SCALE GENOMIC DNA]</scope>
    <source>
        <strain evidence="11">Puntauvense</strain>
    </source>
</reference>
<gene>
    <name evidence="7" type="primary">ligB</name>
    <name evidence="11" type="ORF">XBP1_1450043</name>
</gene>
<keyword evidence="3 7" id="KW-0227">DNA damage</keyword>
<proteinExistence type="inferred from homology"/>
<sequence length="619" mass="70073">MLNFLIMILALLFGIPVALAGMAEQAPAKFTESVETGSTGNMADCPVWSQEKIQREMQHLTRQMAEWDQLYRQQGISEIDDEIYDQLLETLTLWRTCLHQTSDSTFSVAVPREGKHPHPVQHTGLNKLKGIKEIHQWLQGRSAVWLQPKVDGVAVTLVYEKGRLAGLISRGNGSEGTNWMDKSPFITRIPKQIKNAPERLVLQGELFWQQDSHRQSIVGSQGARSKVAGLMMRKSSAPELGQIGIFIWGWPDGPDEMAVKLERLASMGFPTAQQYSHRIISAQDAEKRWKSYFIQPLPFATDGVVLRQETEPTGRQWRAGSNSWAVAWKYPLQQQLTTVRDVHFKIGRTGRISVLLELEKVKLDDRQVRRVNLGSVRRWKQWNVYPGDKVTVALAGHGVPKLDKVVWRIAERPDIQPPNAQDFHSLSCLVSHDSCQQQFIARLTWLGENLKMKGVGQGTWAALVKYGLVIHLTDWLALDIAQLTEVPNIGTKRAELIFAQFQQARLQPLSSWREAIGLPYANRFTDEMGWQWDLLLSETGMKNPLTAKQTAKIAAFLQHPEIRALVHALTVYRIGEKQGSEENKVGEKKEAEPISHSEAREQERAPDALNNVSDQNRHN</sequence>
<dbReference type="AlphaFoldDB" id="A0A077NCH2"/>
<accession>A0A077NCH2</accession>
<keyword evidence="4 7" id="KW-0520">NAD</keyword>
<keyword evidence="9" id="KW-0732">Signal</keyword>
<dbReference type="EC" id="6.5.1.2" evidence="7"/>
<dbReference type="InterPro" id="IPR012340">
    <property type="entry name" value="NA-bd_OB-fold"/>
</dbReference>
<dbReference type="EMBL" id="CBSW010000052">
    <property type="protein sequence ID" value="CDG95640.1"/>
    <property type="molecule type" value="Genomic_DNA"/>
</dbReference>
<dbReference type="NCBIfam" id="NF005987">
    <property type="entry name" value="PRK08097.1"/>
    <property type="match status" value="1"/>
</dbReference>
<dbReference type="Gene3D" id="3.30.470.30">
    <property type="entry name" value="DNA ligase/mRNA capping enzyme"/>
    <property type="match status" value="1"/>
</dbReference>
<evidence type="ECO:0000256" key="6">
    <source>
        <dbReference type="ARBA" id="ARBA00034005"/>
    </source>
</evidence>
<dbReference type="GO" id="GO:0006281">
    <property type="term" value="P:DNA repair"/>
    <property type="evidence" value="ECO:0007669"/>
    <property type="project" value="UniProtKB-KW"/>
</dbReference>
<feature type="domain" description="NAD-dependent DNA ligase N-terminal" evidence="10">
    <location>
        <begin position="52"/>
        <end position="451"/>
    </location>
</feature>
<comment type="similarity">
    <text evidence="7">Belongs to the NAD-dependent DNA ligase family. LigB subfamily.</text>
</comment>
<dbReference type="InterPro" id="IPR013839">
    <property type="entry name" value="DNAligase_adenylation"/>
</dbReference>
<dbReference type="RefSeq" id="WP_038215368.1">
    <property type="nucleotide sequence ID" value="NZ_CAWLWN010000133.1"/>
</dbReference>
<comment type="function">
    <text evidence="7">Catalyzes the formation of phosphodiester linkages between 5'-phosphoryl and 3'-hydroxyl groups in double-stranded DNA using NAD as a coenzyme and as the energy source for the reaction.</text>
</comment>